<evidence type="ECO:0000313" key="15">
    <source>
        <dbReference type="EMBL" id="MBD8105725.1"/>
    </source>
</evidence>
<keyword evidence="9 13" id="KW-0520">NAD</keyword>
<sequence>MEFAFYVCGLVSVLATLRVITHTNPVHALLYLIISLLAVAGVFFSLGAYFAGALEIIVYAGAIMVLFVFVVMMLNLGGQEVEQERQWLKPSMWMGPAVLSLVLLVVLVYAISGINDQGIDGKMIDAKAVGISLFGPYVLAVELASMLLLAGLVVAFHIGREQRPGEVLSNRPSDAAKSNKEERV</sequence>
<keyword evidence="10 13" id="KW-0472">Membrane</keyword>
<dbReference type="InterPro" id="IPR042106">
    <property type="entry name" value="Nuo/plastoQ_OxRdtase_6_NuoJ"/>
</dbReference>
<dbReference type="RefSeq" id="WP_062742949.1">
    <property type="nucleotide sequence ID" value="NZ_CP022725.1"/>
</dbReference>
<evidence type="ECO:0000256" key="13">
    <source>
        <dbReference type="RuleBase" id="RU004429"/>
    </source>
</evidence>
<evidence type="ECO:0000256" key="12">
    <source>
        <dbReference type="ARBA" id="ARBA00047712"/>
    </source>
</evidence>
<dbReference type="PANTHER" id="PTHR33269:SF17">
    <property type="entry name" value="NADH-UBIQUINONE OXIDOREDUCTASE CHAIN 6"/>
    <property type="match status" value="1"/>
</dbReference>
<dbReference type="GO" id="GO:0016491">
    <property type="term" value="F:oxidoreductase activity"/>
    <property type="evidence" value="ECO:0007669"/>
    <property type="project" value="UniProtKB-KW"/>
</dbReference>
<comment type="subunit">
    <text evidence="11">Composed of 13 different subunits. Subunits NuoA, H, J, K, L, M, N constitute the membrane sector of the complex.</text>
</comment>
<comment type="similarity">
    <text evidence="2 13">Belongs to the complex I subunit 6 family.</text>
</comment>
<evidence type="ECO:0000256" key="3">
    <source>
        <dbReference type="ARBA" id="ARBA00019907"/>
    </source>
</evidence>
<comment type="caution">
    <text evidence="13">Lacks conserved residue(s) required for the propagation of feature annotation.</text>
</comment>
<dbReference type="Pfam" id="PF00499">
    <property type="entry name" value="Oxidored_q3"/>
    <property type="match status" value="1"/>
</dbReference>
<evidence type="ECO:0000256" key="10">
    <source>
        <dbReference type="ARBA" id="ARBA00023136"/>
    </source>
</evidence>
<keyword evidence="7" id="KW-1278">Translocase</keyword>
<comment type="subcellular location">
    <subcellularLocation>
        <location evidence="1 13">Cell membrane</location>
        <topology evidence="1 13">Multi-pass membrane protein</topology>
    </subcellularLocation>
</comment>
<evidence type="ECO:0000256" key="7">
    <source>
        <dbReference type="ARBA" id="ARBA00022967"/>
    </source>
</evidence>
<dbReference type="Proteomes" id="UP000306393">
    <property type="component" value="Unassembled WGS sequence"/>
</dbReference>
<keyword evidence="4 13" id="KW-1003">Cell membrane</keyword>
<evidence type="ECO:0000313" key="17">
    <source>
        <dbReference type="Proteomes" id="UP000306393"/>
    </source>
</evidence>
<dbReference type="OrthoDB" id="9790848at2"/>
<dbReference type="GO" id="GO:0048038">
    <property type="term" value="F:quinone binding"/>
    <property type="evidence" value="ECO:0007669"/>
    <property type="project" value="UniProtKB-UniRule"/>
</dbReference>
<keyword evidence="5 13" id="KW-0812">Transmembrane</keyword>
<feature type="region of interest" description="Disordered" evidence="14">
    <location>
        <begin position="165"/>
        <end position="184"/>
    </location>
</feature>
<keyword evidence="18" id="KW-1185">Reference proteome</keyword>
<dbReference type="STRING" id="1219360.GCA_001571305_00481"/>
<evidence type="ECO:0000256" key="9">
    <source>
        <dbReference type="ARBA" id="ARBA00023027"/>
    </source>
</evidence>
<dbReference type="GO" id="GO:0005886">
    <property type="term" value="C:plasma membrane"/>
    <property type="evidence" value="ECO:0007669"/>
    <property type="project" value="UniProtKB-SubCell"/>
</dbReference>
<reference evidence="15 18" key="2">
    <citation type="journal article" date="2020" name="FEMS Microbiol. Ecol.">
        <title>Temporal dynamics of bacterial communities during seed development and maturation.</title>
        <authorList>
            <person name="Chesneau G."/>
            <person name="Torres-Cortes G."/>
            <person name="Briand M."/>
            <person name="Darrasse A."/>
            <person name="Preveaux A."/>
            <person name="Marais C."/>
            <person name="Jacques M.A."/>
            <person name="Shade A."/>
            <person name="Barret M."/>
        </authorList>
    </citation>
    <scope>NUCLEOTIDE SEQUENCE [LARGE SCALE GENOMIC DNA]</scope>
    <source>
        <strain evidence="15 18">CFBP13732</strain>
    </source>
</reference>
<dbReference type="GO" id="GO:0008137">
    <property type="term" value="F:NADH dehydrogenase (ubiquinone) activity"/>
    <property type="evidence" value="ECO:0007669"/>
    <property type="project" value="UniProtKB-UniRule"/>
</dbReference>
<keyword evidence="8 13" id="KW-1133">Transmembrane helix</keyword>
<comment type="catalytic activity">
    <reaction evidence="12 13">
        <text>a quinone + NADH + 5 H(+)(in) = a quinol + NAD(+) + 4 H(+)(out)</text>
        <dbReference type="Rhea" id="RHEA:57888"/>
        <dbReference type="ChEBI" id="CHEBI:15378"/>
        <dbReference type="ChEBI" id="CHEBI:24646"/>
        <dbReference type="ChEBI" id="CHEBI:57540"/>
        <dbReference type="ChEBI" id="CHEBI:57945"/>
        <dbReference type="ChEBI" id="CHEBI:132124"/>
    </reaction>
</comment>
<organism evidence="16 17">
    <name type="scientific">Erwinia persicina</name>
    <dbReference type="NCBI Taxonomy" id="55211"/>
    <lineage>
        <taxon>Bacteria</taxon>
        <taxon>Pseudomonadati</taxon>
        <taxon>Pseudomonadota</taxon>
        <taxon>Gammaproteobacteria</taxon>
        <taxon>Enterobacterales</taxon>
        <taxon>Erwiniaceae</taxon>
        <taxon>Erwinia</taxon>
    </lineage>
</organism>
<proteinExistence type="inferred from homology"/>
<gene>
    <name evidence="15" type="primary">nuoJ</name>
    <name evidence="16" type="ORF">EpCFBP13511_18160</name>
    <name evidence="15" type="ORF">IFT93_04715</name>
</gene>
<dbReference type="FunFam" id="1.20.120.1200:FF:000001">
    <property type="entry name" value="NADH-quinone oxidoreductase subunit J"/>
    <property type="match status" value="1"/>
</dbReference>
<name>A0A357U3U3_9GAMM</name>
<evidence type="ECO:0000256" key="8">
    <source>
        <dbReference type="ARBA" id="ARBA00022989"/>
    </source>
</evidence>
<protein>
    <recommendedName>
        <fullName evidence="3 13">NADH-quinone oxidoreductase subunit J</fullName>
        <ecNumber evidence="13">7.1.1.-</ecNumber>
    </recommendedName>
</protein>
<dbReference type="KEGG" id="epe:CI789_03340"/>
<dbReference type="Gene3D" id="1.20.120.1200">
    <property type="entry name" value="NADH-ubiquinone/plastoquinone oxidoreductase chain 6, subunit NuoJ"/>
    <property type="match status" value="1"/>
</dbReference>
<comment type="caution">
    <text evidence="16">The sequence shown here is derived from an EMBL/GenBank/DDBJ whole genome shotgun (WGS) entry which is preliminary data.</text>
</comment>
<dbReference type="InterPro" id="IPR001457">
    <property type="entry name" value="NADH_UbQ/plastoQ_OxRdtase_su6"/>
</dbReference>
<keyword evidence="15" id="KW-0560">Oxidoreductase</keyword>
<evidence type="ECO:0000256" key="1">
    <source>
        <dbReference type="ARBA" id="ARBA00004651"/>
    </source>
</evidence>
<evidence type="ECO:0000256" key="2">
    <source>
        <dbReference type="ARBA" id="ARBA00005698"/>
    </source>
</evidence>
<evidence type="ECO:0000313" key="18">
    <source>
        <dbReference type="Proteomes" id="UP000661012"/>
    </source>
</evidence>
<evidence type="ECO:0000256" key="6">
    <source>
        <dbReference type="ARBA" id="ARBA00022719"/>
    </source>
</evidence>
<evidence type="ECO:0000256" key="11">
    <source>
        <dbReference type="ARBA" id="ARBA00025811"/>
    </source>
</evidence>
<accession>A0A357U3U3</accession>
<evidence type="ECO:0000256" key="4">
    <source>
        <dbReference type="ARBA" id="ARBA00022475"/>
    </source>
</evidence>
<evidence type="ECO:0000256" key="14">
    <source>
        <dbReference type="SAM" id="MobiDB-lite"/>
    </source>
</evidence>
<keyword evidence="6 13" id="KW-0874">Quinone</keyword>
<dbReference type="AlphaFoldDB" id="A0A357U3U3"/>
<dbReference type="GeneID" id="67475920"/>
<feature type="transmembrane region" description="Helical" evidence="13">
    <location>
        <begin position="97"/>
        <end position="114"/>
    </location>
</feature>
<dbReference type="PANTHER" id="PTHR33269">
    <property type="entry name" value="NADH-UBIQUINONE OXIDOREDUCTASE CHAIN 6"/>
    <property type="match status" value="1"/>
</dbReference>
<dbReference type="EMBL" id="JACYNN010000002">
    <property type="protein sequence ID" value="MBD8105725.1"/>
    <property type="molecule type" value="Genomic_DNA"/>
</dbReference>
<feature type="transmembrane region" description="Helical" evidence="13">
    <location>
        <begin position="28"/>
        <end position="50"/>
    </location>
</feature>
<evidence type="ECO:0000256" key="5">
    <source>
        <dbReference type="ARBA" id="ARBA00022692"/>
    </source>
</evidence>
<reference evidence="16 17" key="1">
    <citation type="journal article" date="2019" name="Sci. Rep.">
        <title>Differences in resource use lead to coexistence of seed-transmitted microbial populations.</title>
        <authorList>
            <person name="Torres-Cortes G."/>
            <person name="Garcia B.J."/>
            <person name="Compant S."/>
            <person name="Rezki S."/>
            <person name="Jones P."/>
            <person name="Preveaux A."/>
            <person name="Briand M."/>
            <person name="Roulet A."/>
            <person name="Bouchez O."/>
            <person name="Jacobson D."/>
            <person name="Barret M."/>
        </authorList>
    </citation>
    <scope>NUCLEOTIDE SEQUENCE [LARGE SCALE GENOMIC DNA]</scope>
    <source>
        <strain evidence="16 17">CFBP13511</strain>
    </source>
</reference>
<feature type="transmembrane region" description="Helical" evidence="13">
    <location>
        <begin position="56"/>
        <end position="76"/>
    </location>
</feature>
<dbReference type="EMBL" id="QGAC01000019">
    <property type="protein sequence ID" value="TKJ86534.1"/>
    <property type="molecule type" value="Genomic_DNA"/>
</dbReference>
<comment type="function">
    <text evidence="13">NDH-1 shuttles electrons from NADH, via FMN and iron-sulfur (Fe-S) centers, to quinones in the respiratory chain. Couples the redox reaction to proton translocation (for every two electrons transferred, four hydrogen ions are translocated across the cytoplasmic membrane), and thus conserves the redox energy in a proton gradient.</text>
</comment>
<dbReference type="EC" id="7.1.1.-" evidence="13"/>
<dbReference type="Proteomes" id="UP000661012">
    <property type="component" value="Unassembled WGS sequence"/>
</dbReference>
<evidence type="ECO:0000313" key="16">
    <source>
        <dbReference type="EMBL" id="TKJ86534.1"/>
    </source>
</evidence>
<dbReference type="NCBIfam" id="NF005162">
    <property type="entry name" value="PRK06638.1-1"/>
    <property type="match status" value="1"/>
</dbReference>
<feature type="transmembrane region" description="Helical" evidence="13">
    <location>
        <begin position="134"/>
        <end position="156"/>
    </location>
</feature>